<dbReference type="InterPro" id="IPR027417">
    <property type="entry name" value="P-loop_NTPase"/>
</dbReference>
<evidence type="ECO:0000256" key="2">
    <source>
        <dbReference type="ARBA" id="ARBA00023054"/>
    </source>
</evidence>
<dbReference type="PANTHER" id="PTHR47968">
    <property type="entry name" value="CENTROMERE PROTEIN E"/>
    <property type="match status" value="1"/>
</dbReference>
<dbReference type="STRING" id="1890364.A0A2P6NWA9"/>
<dbReference type="GO" id="GO:0007018">
    <property type="term" value="P:microtubule-based movement"/>
    <property type="evidence" value="ECO:0007669"/>
    <property type="project" value="InterPro"/>
</dbReference>
<evidence type="ECO:0000256" key="1">
    <source>
        <dbReference type="ARBA" id="ARBA00022448"/>
    </source>
</evidence>
<evidence type="ECO:0000259" key="7">
    <source>
        <dbReference type="PROSITE" id="PS50067"/>
    </source>
</evidence>
<feature type="binding site" evidence="4">
    <location>
        <begin position="91"/>
        <end position="98"/>
    </location>
    <ligand>
        <name>ATP</name>
        <dbReference type="ChEBI" id="CHEBI:30616"/>
    </ligand>
</feature>
<dbReference type="PRINTS" id="PR00380">
    <property type="entry name" value="KINESINHEAVY"/>
</dbReference>
<dbReference type="InterPro" id="IPR027640">
    <property type="entry name" value="Kinesin-like_fam"/>
</dbReference>
<dbReference type="OrthoDB" id="123929at2759"/>
<dbReference type="AlphaFoldDB" id="A0A2P6NWA9"/>
<dbReference type="InterPro" id="IPR001752">
    <property type="entry name" value="Kinesin_motor_dom"/>
</dbReference>
<dbReference type="EMBL" id="MDYQ01000012">
    <property type="protein sequence ID" value="PRP88240.1"/>
    <property type="molecule type" value="Genomic_DNA"/>
</dbReference>
<feature type="region of interest" description="Disordered" evidence="6">
    <location>
        <begin position="418"/>
        <end position="498"/>
    </location>
</feature>
<dbReference type="PANTHER" id="PTHR47968:SF75">
    <property type="entry name" value="CENTROMERE-ASSOCIATED PROTEIN E"/>
    <property type="match status" value="1"/>
</dbReference>
<feature type="compositionally biased region" description="Basic and acidic residues" evidence="6">
    <location>
        <begin position="446"/>
        <end position="461"/>
    </location>
</feature>
<feature type="region of interest" description="Disordered" evidence="6">
    <location>
        <begin position="659"/>
        <end position="679"/>
    </location>
</feature>
<keyword evidence="1" id="KW-0813">Transport</keyword>
<dbReference type="GO" id="GO:0003777">
    <property type="term" value="F:microtubule motor activity"/>
    <property type="evidence" value="ECO:0007669"/>
    <property type="project" value="InterPro"/>
</dbReference>
<name>A0A2P6NWA9_9EUKA</name>
<dbReference type="SMART" id="SM00129">
    <property type="entry name" value="KISc"/>
    <property type="match status" value="1"/>
</dbReference>
<feature type="compositionally biased region" description="Polar residues" evidence="6">
    <location>
        <begin position="476"/>
        <end position="489"/>
    </location>
</feature>
<feature type="region of interest" description="Disordered" evidence="6">
    <location>
        <begin position="880"/>
        <end position="904"/>
    </location>
</feature>
<organism evidence="8 9">
    <name type="scientific">Planoprotostelium fungivorum</name>
    <dbReference type="NCBI Taxonomy" id="1890364"/>
    <lineage>
        <taxon>Eukaryota</taxon>
        <taxon>Amoebozoa</taxon>
        <taxon>Evosea</taxon>
        <taxon>Variosea</taxon>
        <taxon>Cavosteliida</taxon>
        <taxon>Cavosteliaceae</taxon>
        <taxon>Planoprotostelium</taxon>
    </lineage>
</organism>
<dbReference type="Proteomes" id="UP000241769">
    <property type="component" value="Unassembled WGS sequence"/>
</dbReference>
<comment type="similarity">
    <text evidence="4">Belongs to the TRAFAC class myosin-kinesin ATPase superfamily. Kinesin family.</text>
</comment>
<evidence type="ECO:0000256" key="6">
    <source>
        <dbReference type="SAM" id="MobiDB-lite"/>
    </source>
</evidence>
<dbReference type="PROSITE" id="PS50067">
    <property type="entry name" value="KINESIN_MOTOR_2"/>
    <property type="match status" value="1"/>
</dbReference>
<sequence length="904" mass="104656">MDASGLSRIVSFDSIVRVKLFSDADRSRSIASVGQSEISIRDPRRGNTERKYPFATTFGSEASNDDVFQSLNEGICRWLKDGYNVNLITVGYSGTGKTHTLYGTSSEAGLIHQLIKYIMQSLDESNYRFGLSCWDVGREEAYDLLTTDEEHNPFPLSISEDASTVEIQSPSGFEHMMSLVKKRSPNWKEDGLRPNIFHNFLRLVIYKRSDGSVSTLHAIDLIGLTTKGSEASTYKNLSRDNKWISQDVLCLTRIITDMSTREPTRGHSTGDSRMADYLGPIMQCGKNWMVGCISPMDVDHTDTTSTLRLLSRCAAARSRCDILSGIPSDRIHFASFYDKMDDKAKEERARDEKTEGERESMIQPIDPNQTRHISFMGDDRFLFYDREQSESMGGSDEYHEDDFIDAGVEEIEAELNTFLTNREERRNNSMRSDSYPSQGDEAEEVEEKRRRVKDKEDHRSIEPSQRARKSIKELFNRQSASPSMDSQLDSQRKPPRREELTSMLDQLRREVAVELGQSMLNESHQMTTSAINRTFRSSTHDHIGSIVGDPHFSRKVLETEIDLLKRNYQTALNVIKEEENTKAAYEEVIEEVKLEMEELRLEHEVKAEMMTLRNKLKRLEEGSNYSDVFSLYEMEQERLQAEIMHLRNDNQKLEEKLETAQNEDMPQERGNRKNPSGTLLNSLKKSLQEAKAEIRELQLERENFKKQERVALMQQRTLESISKKTAQWTKTIEMKEKQIEEERKSHAETMQEMVQMRQEYLELKHDNTVLSKEVAEQNVDLDDLIQQFLQLKETKYKQGKNKAKVRVNEISHISNEPRLTTMLTKLRNELQKVEEDQFVTKSREKQLLDMLAELTQKNDPIAQQVHKYQEKITEQVEKMARPKFRSEYGREGDTKTNHVPMDKP</sequence>
<dbReference type="InParanoid" id="A0A2P6NWA9"/>
<feature type="domain" description="Kinesin motor" evidence="7">
    <location>
        <begin position="11"/>
        <end position="133"/>
    </location>
</feature>
<dbReference type="InterPro" id="IPR036961">
    <property type="entry name" value="Kinesin_motor_dom_sf"/>
</dbReference>
<keyword evidence="9" id="KW-1185">Reference proteome</keyword>
<evidence type="ECO:0000313" key="8">
    <source>
        <dbReference type="EMBL" id="PRP88240.1"/>
    </source>
</evidence>
<evidence type="ECO:0000313" key="9">
    <source>
        <dbReference type="Proteomes" id="UP000241769"/>
    </source>
</evidence>
<dbReference type="Pfam" id="PF00225">
    <property type="entry name" value="Kinesin"/>
    <property type="match status" value="1"/>
</dbReference>
<gene>
    <name evidence="8" type="ORF">PROFUN_03349</name>
</gene>
<keyword evidence="4" id="KW-0547">Nucleotide-binding</keyword>
<dbReference type="GO" id="GO:0008017">
    <property type="term" value="F:microtubule binding"/>
    <property type="evidence" value="ECO:0007669"/>
    <property type="project" value="InterPro"/>
</dbReference>
<dbReference type="Gene3D" id="3.40.850.10">
    <property type="entry name" value="Kinesin motor domain"/>
    <property type="match status" value="1"/>
</dbReference>
<dbReference type="GO" id="GO:0005524">
    <property type="term" value="F:ATP binding"/>
    <property type="evidence" value="ECO:0007669"/>
    <property type="project" value="UniProtKB-UniRule"/>
</dbReference>
<protein>
    <submittedName>
        <fullName evidence="8">Viral A-type inclusion protein</fullName>
    </submittedName>
</protein>
<feature type="coiled-coil region" evidence="5">
    <location>
        <begin position="732"/>
        <end position="766"/>
    </location>
</feature>
<evidence type="ECO:0000256" key="5">
    <source>
        <dbReference type="SAM" id="Coils"/>
    </source>
</evidence>
<keyword evidence="2 5" id="KW-0175">Coiled coil</keyword>
<accession>A0A2P6NWA9</accession>
<reference evidence="8 9" key="1">
    <citation type="journal article" date="2018" name="Genome Biol. Evol.">
        <title>Multiple Roots of Fruiting Body Formation in Amoebozoa.</title>
        <authorList>
            <person name="Hillmann F."/>
            <person name="Forbes G."/>
            <person name="Novohradska S."/>
            <person name="Ferling I."/>
            <person name="Riege K."/>
            <person name="Groth M."/>
            <person name="Westermann M."/>
            <person name="Marz M."/>
            <person name="Spaller T."/>
            <person name="Winckler T."/>
            <person name="Schaap P."/>
            <person name="Glockner G."/>
        </authorList>
    </citation>
    <scope>NUCLEOTIDE SEQUENCE [LARGE SCALE GENOMIC DNA]</scope>
    <source>
        <strain evidence="8 9">Jena</strain>
    </source>
</reference>
<proteinExistence type="inferred from homology"/>
<evidence type="ECO:0000256" key="4">
    <source>
        <dbReference type="PROSITE-ProRule" id="PRU00283"/>
    </source>
</evidence>
<evidence type="ECO:0000256" key="3">
    <source>
        <dbReference type="ARBA" id="ARBA00023175"/>
    </source>
</evidence>
<comment type="caution">
    <text evidence="8">The sequence shown here is derived from an EMBL/GenBank/DDBJ whole genome shotgun (WGS) entry which is preliminary data.</text>
</comment>
<keyword evidence="4" id="KW-0067">ATP-binding</keyword>
<dbReference type="SUPFAM" id="SSF52540">
    <property type="entry name" value="P-loop containing nucleoside triphosphate hydrolases"/>
    <property type="match status" value="1"/>
</dbReference>
<keyword evidence="3 4" id="KW-0505">Motor protein</keyword>